<evidence type="ECO:0000256" key="7">
    <source>
        <dbReference type="ARBA" id="ARBA00022692"/>
    </source>
</evidence>
<keyword evidence="6" id="KW-0808">Transferase</keyword>
<dbReference type="InterPro" id="IPR022924">
    <property type="entry name" value="Cardiolipin_synthase"/>
</dbReference>
<dbReference type="SUPFAM" id="SSF56024">
    <property type="entry name" value="Phospholipase D/nuclease"/>
    <property type="match status" value="2"/>
</dbReference>
<keyword evidence="8" id="KW-0677">Repeat</keyword>
<evidence type="ECO:0000256" key="10">
    <source>
        <dbReference type="ARBA" id="ARBA00023136"/>
    </source>
</evidence>
<dbReference type="InterPro" id="IPR001736">
    <property type="entry name" value="PLipase_D/transphosphatidylase"/>
</dbReference>
<keyword evidence="5" id="KW-0964">Secreted</keyword>
<dbReference type="InterPro" id="IPR025202">
    <property type="entry name" value="PLD-like_dom"/>
</dbReference>
<dbReference type="OrthoDB" id="9762009at2"/>
<feature type="domain" description="PLD phosphodiesterase" evidence="13">
    <location>
        <begin position="208"/>
        <end position="235"/>
    </location>
</feature>
<dbReference type="Pfam" id="PF13091">
    <property type="entry name" value="PLDc_2"/>
    <property type="match status" value="2"/>
</dbReference>
<keyword evidence="4" id="KW-1003">Cell membrane</keyword>
<protein>
    <recommendedName>
        <fullName evidence="11">Cardiolipin synthase</fullName>
        <ecNumber evidence="11">2.7.8.-</ecNumber>
    </recommendedName>
</protein>
<dbReference type="GO" id="GO:0005576">
    <property type="term" value="C:extracellular region"/>
    <property type="evidence" value="ECO:0007669"/>
    <property type="project" value="UniProtKB-SubCell"/>
</dbReference>
<accession>A0A1R3WJG0</accession>
<name>A0A1R3WJG0_9RHOB</name>
<dbReference type="EMBL" id="FTPS01000001">
    <property type="protein sequence ID" value="SIT78035.1"/>
    <property type="molecule type" value="Genomic_DNA"/>
</dbReference>
<evidence type="ECO:0000256" key="12">
    <source>
        <dbReference type="SAM" id="Phobius"/>
    </source>
</evidence>
<dbReference type="GO" id="GO:0032049">
    <property type="term" value="P:cardiolipin biosynthetic process"/>
    <property type="evidence" value="ECO:0007669"/>
    <property type="project" value="UniProtKB-UniRule"/>
</dbReference>
<dbReference type="Gene3D" id="3.30.870.10">
    <property type="entry name" value="Endonuclease Chain A"/>
    <property type="match status" value="2"/>
</dbReference>
<dbReference type="GO" id="GO:0005886">
    <property type="term" value="C:plasma membrane"/>
    <property type="evidence" value="ECO:0007669"/>
    <property type="project" value="UniProtKB-SubCell"/>
</dbReference>
<feature type="domain" description="PLD phosphodiesterase" evidence="13">
    <location>
        <begin position="384"/>
        <end position="411"/>
    </location>
</feature>
<dbReference type="Proteomes" id="UP000192455">
    <property type="component" value="Unassembled WGS sequence"/>
</dbReference>
<evidence type="ECO:0000256" key="1">
    <source>
        <dbReference type="ARBA" id="ARBA00003145"/>
    </source>
</evidence>
<keyword evidence="15" id="KW-1185">Reference proteome</keyword>
<gene>
    <name evidence="14" type="ORF">SAMN05421849_0880</name>
</gene>
<reference evidence="14 15" key="1">
    <citation type="submission" date="2017-01" db="EMBL/GenBank/DDBJ databases">
        <authorList>
            <person name="Mah S.A."/>
            <person name="Swanson W.J."/>
            <person name="Moy G.W."/>
            <person name="Vacquier V.D."/>
        </authorList>
    </citation>
    <scope>NUCLEOTIDE SEQUENCE [LARGE SCALE GENOMIC DNA]</scope>
    <source>
        <strain evidence="14 15">DSM 21219</strain>
    </source>
</reference>
<dbReference type="GO" id="GO:0008808">
    <property type="term" value="F:cardiolipin synthase activity"/>
    <property type="evidence" value="ECO:0007669"/>
    <property type="project" value="UniProtKB-UniRule"/>
</dbReference>
<sequence length="470" mass="53128">MWVFLSSLFATSLYAAAVFFAWRAAATARTPQGSVAWVVFLLALPFVAVPLYLYFGDHRFHGYRTARREAKQVIARIRSEAILHAPVGDSSSINFAPFEYCAHLKVMRGNDMRLLIDGPESFEAIFEAVDTAQYYILAQFYILRNDGLGREFQRRLCAAARRGVHVRLLIDAVGSIGLPEHYCDLMRKEGIEVIDRRTARGPRFRFQLNFRNHRKTVIVDGHRGFTGGVNVGDEYMGRSPSFGYWRDTFVELSGPVVPQLQLIFAEDWHWATGKPLINALNWTTPPAGRDANGLIVATGPGDLSETGNLLYFSAIAAARERIWIATPYHVPGIDIVTALSHAALRGVDVRIIVTDAFDHIIPWLAAFAYFDELREVGVRFYRYTQGFMHQKVFLVDDELAAVGTMNFDNRSFLLNFETMALFFDRDFAGEVAEMLERDLADSYEMVMSLREQPAYIRFGAPLARLLSPLL</sequence>
<dbReference type="RefSeq" id="WP_076647897.1">
    <property type="nucleotide sequence ID" value="NZ_FTPS01000001.1"/>
</dbReference>
<evidence type="ECO:0000313" key="15">
    <source>
        <dbReference type="Proteomes" id="UP000192455"/>
    </source>
</evidence>
<dbReference type="SMART" id="SM00155">
    <property type="entry name" value="PLDc"/>
    <property type="match status" value="2"/>
</dbReference>
<proteinExistence type="predicted"/>
<evidence type="ECO:0000256" key="8">
    <source>
        <dbReference type="ARBA" id="ARBA00022737"/>
    </source>
</evidence>
<organism evidence="14 15">
    <name type="scientific">Pontibaca methylaminivorans</name>
    <dbReference type="NCBI Taxonomy" id="515897"/>
    <lineage>
        <taxon>Bacteria</taxon>
        <taxon>Pseudomonadati</taxon>
        <taxon>Pseudomonadota</taxon>
        <taxon>Alphaproteobacteria</taxon>
        <taxon>Rhodobacterales</taxon>
        <taxon>Roseobacteraceae</taxon>
        <taxon>Pontibaca</taxon>
    </lineage>
</organism>
<dbReference type="EC" id="2.7.8.-" evidence="11"/>
<evidence type="ECO:0000256" key="4">
    <source>
        <dbReference type="ARBA" id="ARBA00022475"/>
    </source>
</evidence>
<evidence type="ECO:0000256" key="5">
    <source>
        <dbReference type="ARBA" id="ARBA00022525"/>
    </source>
</evidence>
<evidence type="ECO:0000256" key="3">
    <source>
        <dbReference type="ARBA" id="ARBA00004613"/>
    </source>
</evidence>
<evidence type="ECO:0000256" key="11">
    <source>
        <dbReference type="NCBIfam" id="TIGR04265"/>
    </source>
</evidence>
<dbReference type="PANTHER" id="PTHR21248:SF22">
    <property type="entry name" value="PHOSPHOLIPASE D"/>
    <property type="match status" value="1"/>
</dbReference>
<evidence type="ECO:0000259" key="13">
    <source>
        <dbReference type="PROSITE" id="PS50035"/>
    </source>
</evidence>
<dbReference type="PROSITE" id="PS50035">
    <property type="entry name" value="PLD"/>
    <property type="match status" value="2"/>
</dbReference>
<dbReference type="STRING" id="515897.SAMN05421849_0880"/>
<evidence type="ECO:0000256" key="6">
    <source>
        <dbReference type="ARBA" id="ARBA00022679"/>
    </source>
</evidence>
<keyword evidence="9 12" id="KW-1133">Transmembrane helix</keyword>
<comment type="function">
    <text evidence="1">Could be a virulence factor.</text>
</comment>
<keyword evidence="7 12" id="KW-0812">Transmembrane</keyword>
<dbReference type="NCBIfam" id="TIGR04265">
    <property type="entry name" value="bac_cardiolipin"/>
    <property type="match status" value="1"/>
</dbReference>
<dbReference type="PANTHER" id="PTHR21248">
    <property type="entry name" value="CARDIOLIPIN SYNTHASE"/>
    <property type="match status" value="1"/>
</dbReference>
<evidence type="ECO:0000256" key="2">
    <source>
        <dbReference type="ARBA" id="ARBA00004236"/>
    </source>
</evidence>
<dbReference type="AlphaFoldDB" id="A0A1R3WJG0"/>
<comment type="subcellular location">
    <subcellularLocation>
        <location evidence="2">Cell membrane</location>
    </subcellularLocation>
    <subcellularLocation>
        <location evidence="3">Secreted</location>
    </subcellularLocation>
</comment>
<feature type="transmembrane region" description="Helical" evidence="12">
    <location>
        <begin position="36"/>
        <end position="55"/>
    </location>
</feature>
<evidence type="ECO:0000313" key="14">
    <source>
        <dbReference type="EMBL" id="SIT78035.1"/>
    </source>
</evidence>
<evidence type="ECO:0000256" key="9">
    <source>
        <dbReference type="ARBA" id="ARBA00022989"/>
    </source>
</evidence>
<keyword evidence="10 12" id="KW-0472">Membrane</keyword>